<accession>H8Z4D0</accession>
<dbReference type="Proteomes" id="UP000002964">
    <property type="component" value="Unassembled WGS sequence"/>
</dbReference>
<evidence type="ECO:0000313" key="4">
    <source>
        <dbReference type="Proteomes" id="UP000002964"/>
    </source>
</evidence>
<sequence length="375" mass="39977">MNVLLLSCGAKVPLVRAWREATAECGGRLTAVDCARDAAALFDADQAFLLPHCNQPDWAPTLLELCERQRIAVLVPTADVELARVAALTPALADIGTQALVSPASALALCADKMRFAEFCLQRGFPIPPLVEPAWESTEGLETASGRINIKAPTGLDAPEHLGASALAADESSACPPTASRPVFVRPRLGRQPDCTGLVRTRARLAAMRADCPELLVQQARDAPEYSVDALLDWDGTPLQAVARRRLRIRGGEACTSRVESVPALTELALALSQAIGLIGHVMMQAFWTPEEGAHVIEVNARFGGASSLSIAAGLDSPRRLLALLAGDTDARHPRPVRAGLTLLRHGIDRLVDDEQLAAWPRASDQKSSQSSHDG</sequence>
<dbReference type="Gene3D" id="3.40.50.20">
    <property type="match status" value="1"/>
</dbReference>
<feature type="domain" description="ATP-grasp" evidence="2">
    <location>
        <begin position="148"/>
        <end position="326"/>
    </location>
</feature>
<dbReference type="OrthoDB" id="9765608at2"/>
<name>H8Z4D0_9GAMM</name>
<proteinExistence type="predicted"/>
<reference evidence="4" key="1">
    <citation type="submission" date="2011-06" db="EMBL/GenBank/DDBJ databases">
        <authorList>
            <consortium name="US DOE Joint Genome Institute (JGI-PGF)"/>
            <person name="Lucas S."/>
            <person name="Han J."/>
            <person name="Lapidus A."/>
            <person name="Cheng J.-F."/>
            <person name="Goodwin L."/>
            <person name="Pitluck S."/>
            <person name="Peters L."/>
            <person name="Land M.L."/>
            <person name="Hauser L."/>
            <person name="Vogl K."/>
            <person name="Liu Z."/>
            <person name="Overmann J."/>
            <person name="Frigaard N.-U."/>
            <person name="Bryant D.A."/>
            <person name="Woyke T.J."/>
        </authorList>
    </citation>
    <scope>NUCLEOTIDE SEQUENCE [LARGE SCALE GENOMIC DNA]</scope>
    <source>
        <strain evidence="4">970</strain>
    </source>
</reference>
<dbReference type="HOGENOM" id="CLU_052967_0_0_6"/>
<dbReference type="InterPro" id="IPR011761">
    <property type="entry name" value="ATP-grasp"/>
</dbReference>
<dbReference type="GO" id="GO:0046872">
    <property type="term" value="F:metal ion binding"/>
    <property type="evidence" value="ECO:0007669"/>
    <property type="project" value="InterPro"/>
</dbReference>
<dbReference type="AlphaFoldDB" id="H8Z4D0"/>
<dbReference type="PROSITE" id="PS50975">
    <property type="entry name" value="ATP_GRASP"/>
    <property type="match status" value="1"/>
</dbReference>
<keyword evidence="4" id="KW-1185">Reference proteome</keyword>
<organism evidence="3 4">
    <name type="scientific">Thiorhodovibrio frisius</name>
    <dbReference type="NCBI Taxonomy" id="631362"/>
    <lineage>
        <taxon>Bacteria</taxon>
        <taxon>Pseudomonadati</taxon>
        <taxon>Pseudomonadota</taxon>
        <taxon>Gammaproteobacteria</taxon>
        <taxon>Chromatiales</taxon>
        <taxon>Chromatiaceae</taxon>
        <taxon>Thiorhodovibrio</taxon>
    </lineage>
</organism>
<protein>
    <recommendedName>
        <fullName evidence="2">ATP-grasp domain-containing protein</fullName>
    </recommendedName>
</protein>
<keyword evidence="1" id="KW-0547">Nucleotide-binding</keyword>
<dbReference type="EMBL" id="JH603170">
    <property type="protein sequence ID" value="EIC20187.1"/>
    <property type="molecule type" value="Genomic_DNA"/>
</dbReference>
<gene>
    <name evidence="3" type="ORF">Thi970DRAFT_03809</name>
</gene>
<dbReference type="eggNOG" id="COG0458">
    <property type="taxonomic scope" value="Bacteria"/>
</dbReference>
<dbReference type="GO" id="GO:0003824">
    <property type="term" value="F:catalytic activity"/>
    <property type="evidence" value="ECO:0007669"/>
    <property type="project" value="UniProtKB-ARBA"/>
</dbReference>
<dbReference type="RefSeq" id="WP_009150590.1">
    <property type="nucleotide sequence ID" value="NZ_CP121471.1"/>
</dbReference>
<evidence type="ECO:0000313" key="3">
    <source>
        <dbReference type="EMBL" id="EIC20187.1"/>
    </source>
</evidence>
<dbReference type="InterPro" id="IPR013815">
    <property type="entry name" value="ATP_grasp_subdomain_1"/>
</dbReference>
<dbReference type="Gene3D" id="3.30.470.20">
    <property type="entry name" value="ATP-grasp fold, B domain"/>
    <property type="match status" value="1"/>
</dbReference>
<reference evidence="3 4" key="2">
    <citation type="submission" date="2011-11" db="EMBL/GenBank/DDBJ databases">
        <authorList>
            <consortium name="US DOE Joint Genome Institute"/>
            <person name="Lucas S."/>
            <person name="Han J."/>
            <person name="Lapidus A."/>
            <person name="Cheng J.-F."/>
            <person name="Goodwin L."/>
            <person name="Pitluck S."/>
            <person name="Peters L."/>
            <person name="Ovchinnikova G."/>
            <person name="Zhang X."/>
            <person name="Detter J.C."/>
            <person name="Han C."/>
            <person name="Tapia R."/>
            <person name="Land M."/>
            <person name="Hauser L."/>
            <person name="Kyrpides N."/>
            <person name="Ivanova N."/>
            <person name="Pagani I."/>
            <person name="Vogl K."/>
            <person name="Liu Z."/>
            <person name="Overmann J."/>
            <person name="Frigaard N.-U."/>
            <person name="Bryant D."/>
            <person name="Woyke T."/>
        </authorList>
    </citation>
    <scope>NUCLEOTIDE SEQUENCE [LARGE SCALE GENOMIC DNA]</scope>
    <source>
        <strain evidence="3 4">970</strain>
    </source>
</reference>
<dbReference type="SUPFAM" id="SSF56059">
    <property type="entry name" value="Glutathione synthetase ATP-binding domain-like"/>
    <property type="match status" value="1"/>
</dbReference>
<keyword evidence="1" id="KW-0067">ATP-binding</keyword>
<dbReference type="InterPro" id="IPR048764">
    <property type="entry name" value="PylC_N"/>
</dbReference>
<dbReference type="Gene3D" id="3.30.1490.20">
    <property type="entry name" value="ATP-grasp fold, A domain"/>
    <property type="match status" value="1"/>
</dbReference>
<dbReference type="Pfam" id="PF15632">
    <property type="entry name" value="ATPgrasp_Ter"/>
    <property type="match status" value="1"/>
</dbReference>
<dbReference type="GO" id="GO:0005524">
    <property type="term" value="F:ATP binding"/>
    <property type="evidence" value="ECO:0007669"/>
    <property type="project" value="UniProtKB-UniRule"/>
</dbReference>
<dbReference type="STRING" id="631362.Thi970DRAFT_03809"/>
<evidence type="ECO:0000256" key="1">
    <source>
        <dbReference type="PROSITE-ProRule" id="PRU00409"/>
    </source>
</evidence>
<evidence type="ECO:0000259" key="2">
    <source>
        <dbReference type="PROSITE" id="PS50975"/>
    </source>
</evidence>
<dbReference type="Pfam" id="PF21360">
    <property type="entry name" value="PylC-like_N"/>
    <property type="match status" value="1"/>
</dbReference>